<keyword evidence="6" id="KW-0520">NAD</keyword>
<dbReference type="RefSeq" id="XP_022727682.1">
    <property type="nucleotide sequence ID" value="XM_022871947.1"/>
</dbReference>
<dbReference type="InterPro" id="IPR042197">
    <property type="entry name" value="Apaf_helical"/>
</dbReference>
<comment type="catalytic activity">
    <reaction evidence="7">
        <text>NAD(+) + H2O = ADP-D-ribose + nicotinamide + H(+)</text>
        <dbReference type="Rhea" id="RHEA:16301"/>
        <dbReference type="ChEBI" id="CHEBI:15377"/>
        <dbReference type="ChEBI" id="CHEBI:15378"/>
        <dbReference type="ChEBI" id="CHEBI:17154"/>
        <dbReference type="ChEBI" id="CHEBI:57540"/>
        <dbReference type="ChEBI" id="CHEBI:57967"/>
        <dbReference type="EC" id="3.2.2.6"/>
    </reaction>
    <physiologicalReaction direction="left-to-right" evidence="7">
        <dbReference type="Rhea" id="RHEA:16302"/>
    </physiologicalReaction>
</comment>
<proteinExistence type="predicted"/>
<dbReference type="PANTHER" id="PTHR11017">
    <property type="entry name" value="LEUCINE-RICH REPEAT-CONTAINING PROTEIN"/>
    <property type="match status" value="1"/>
</dbReference>
<dbReference type="AlphaFoldDB" id="A0A6P5XIQ0"/>
<dbReference type="GO" id="GO:0006952">
    <property type="term" value="P:defense response"/>
    <property type="evidence" value="ECO:0007669"/>
    <property type="project" value="UniProtKB-KW"/>
</dbReference>
<dbReference type="Proteomes" id="UP000515121">
    <property type="component" value="Unplaced"/>
</dbReference>
<keyword evidence="2" id="KW-0433">Leucine-rich repeat</keyword>
<dbReference type="SUPFAM" id="SSF52058">
    <property type="entry name" value="L domain-like"/>
    <property type="match status" value="1"/>
</dbReference>
<feature type="domain" description="TIR" evidence="9">
    <location>
        <begin position="11"/>
        <end position="178"/>
    </location>
</feature>
<dbReference type="GeneID" id="111283411"/>
<dbReference type="PRINTS" id="PR00364">
    <property type="entry name" value="DISEASERSIST"/>
</dbReference>
<dbReference type="InterPro" id="IPR036390">
    <property type="entry name" value="WH_DNA-bd_sf"/>
</dbReference>
<keyword evidence="3" id="KW-0677">Repeat</keyword>
<gene>
    <name evidence="11" type="primary">LOC111283411</name>
</gene>
<dbReference type="SMART" id="SM00255">
    <property type="entry name" value="TIR"/>
    <property type="match status" value="1"/>
</dbReference>
<reference evidence="11" key="1">
    <citation type="submission" date="2025-08" db="UniProtKB">
        <authorList>
            <consortium name="RefSeq"/>
        </authorList>
    </citation>
    <scope>IDENTIFICATION</scope>
    <source>
        <tissue evidence="11">Fruit stalk</tissue>
    </source>
</reference>
<sequence>MASSSSSSRRSMYQVFLSFRGEDTRHNFTSHLLRALEDKGIGVFFDDEKLEKGQELSPALLKAIAASKISIVILSKDYASSKSCLTELFQIMECRRAQQQDVVPIFYHVDPSDVRKHGGTFKKSFDQHLINNPDDANRWKAAFTEIGKLKGWHIVGHFSDRSEPAYIKEIVQDVIEKLNSKSLNSSEEFVGIDDQKKKILSLLRIPEEETCIIGICGMGGIGKTTLAEIVYNEVSPLFDDHYFLLNVREKLEKQGMESLRDELLSKILKQQIHIGTRFIGSTLILDRLRSKRVFVVLDDVNDSDQIERLGVKHFGLGSKIIVTSRDKQVLENGVDSIYEVKRLNEDDSLHLFSKYAFKQQYPVGDCQDLSDRFVEYAGGVPLALKVLGPTLYRKPREYWESALDKLKEYPEPKIFNILKISYDGLDRLERNIFLDIACFFKGKDRGDVTKLLKSCYRGAYFGISNLMDKCLVNISMMNTFSMHDLVQEMGWDIVRQESKYPGKRSRLWSPEDVYRVLKSNKGTESIEGISLNMAQIGVLQLSPSVFEKMANLRIIRFYYNLFSDQQESKLMLLNQDLKSLPDELRYLHWEYCPLKSLPSNFCPENLVELKLTYCNMEQLWNGNQNLVNLKVVDLKHCQNLIRISNLSQAINVEKLTIGECRSLADLPCLHHLTSLSSLDIRECPITKFPEIPTSIRSLGLRKTQIEEVPSLIGCLNKLEYLDMSGSNIQNLPSSIVKLDTLDCIDLSGCMNITKFPNVSENIIQLDLDGTQVEELPSSISRLKSLCTLNMRDCKSLKSISKLPPCLRWLDAKGCTSLKNVSRMDQYECASHESKTWQCIIFSDCFDLDQDAIDNIVASTMFRSQCIAKQLAEELTEEVYDPDGYKGQVVCCFPGSEISGSFEYQSTNSSVIANLGPDRCGRFFGFVLCMVVDLKRSHKLCLDVDCEYQLKTKSGDYHNFKINWQWPMYDDESTPLEFSKRVLILFDSEMLMEEKHYEEALFKFSIRDEYKKIPLDDIKVEKCGAHVFYVDGKRSNDYMIESGGNFSSDEEGMEPGLEGIESSSGAHLPIIPDEEKSCDPDMIQPNSPVDPNSLSLKSDANSLHFGGSITEDGNNMNDNDGLIIEKGSGHNVSENFSSPDDGDEHKHKKLKLSDFF</sequence>
<dbReference type="GO" id="GO:0043531">
    <property type="term" value="F:ADP binding"/>
    <property type="evidence" value="ECO:0007669"/>
    <property type="project" value="InterPro"/>
</dbReference>
<evidence type="ECO:0000256" key="1">
    <source>
        <dbReference type="ARBA" id="ARBA00011982"/>
    </source>
</evidence>
<dbReference type="InterPro" id="IPR027417">
    <property type="entry name" value="P-loop_NTPase"/>
</dbReference>
<dbReference type="InterPro" id="IPR002182">
    <property type="entry name" value="NB-ARC"/>
</dbReference>
<evidence type="ECO:0000256" key="4">
    <source>
        <dbReference type="ARBA" id="ARBA00022801"/>
    </source>
</evidence>
<dbReference type="Pfam" id="PF23598">
    <property type="entry name" value="LRR_14"/>
    <property type="match status" value="1"/>
</dbReference>
<protein>
    <recommendedName>
        <fullName evidence="1">ADP-ribosyl cyclase/cyclic ADP-ribose hydrolase</fullName>
        <ecNumber evidence="1">3.2.2.6</ecNumber>
    </recommendedName>
</protein>
<dbReference type="Pfam" id="PF23282">
    <property type="entry name" value="WHD_ROQ1"/>
    <property type="match status" value="1"/>
</dbReference>
<dbReference type="PROSITE" id="PS50104">
    <property type="entry name" value="TIR"/>
    <property type="match status" value="1"/>
</dbReference>
<dbReference type="InterPro" id="IPR000157">
    <property type="entry name" value="TIR_dom"/>
</dbReference>
<evidence type="ECO:0000313" key="10">
    <source>
        <dbReference type="Proteomes" id="UP000515121"/>
    </source>
</evidence>
<evidence type="ECO:0000313" key="11">
    <source>
        <dbReference type="RefSeq" id="XP_022727682.1"/>
    </source>
</evidence>
<evidence type="ECO:0000256" key="2">
    <source>
        <dbReference type="ARBA" id="ARBA00022614"/>
    </source>
</evidence>
<evidence type="ECO:0000256" key="3">
    <source>
        <dbReference type="ARBA" id="ARBA00022737"/>
    </source>
</evidence>
<dbReference type="Pfam" id="PF20160">
    <property type="entry name" value="C-JID"/>
    <property type="match status" value="1"/>
</dbReference>
<dbReference type="KEGG" id="dzi:111283411"/>
<dbReference type="Gene3D" id="3.40.50.10140">
    <property type="entry name" value="Toll/interleukin-1 receptor homology (TIR) domain"/>
    <property type="match status" value="1"/>
</dbReference>
<dbReference type="InterPro" id="IPR035897">
    <property type="entry name" value="Toll_tir_struct_dom_sf"/>
</dbReference>
<dbReference type="FunFam" id="3.40.50.10140:FF:000007">
    <property type="entry name" value="Disease resistance protein (TIR-NBS-LRR class)"/>
    <property type="match status" value="1"/>
</dbReference>
<dbReference type="SUPFAM" id="SSF52540">
    <property type="entry name" value="P-loop containing nucleoside triphosphate hydrolases"/>
    <property type="match status" value="1"/>
</dbReference>
<dbReference type="PANTHER" id="PTHR11017:SF479">
    <property type="entry name" value="DISEASE RESISTANCE PROTEIN (TIR-NBS-LRR CLASS) FAMILY"/>
    <property type="match status" value="1"/>
</dbReference>
<dbReference type="InterPro" id="IPR032675">
    <property type="entry name" value="LRR_dom_sf"/>
</dbReference>
<dbReference type="InterPro" id="IPR045344">
    <property type="entry name" value="C-JID"/>
</dbReference>
<dbReference type="GO" id="GO:0051707">
    <property type="term" value="P:response to other organism"/>
    <property type="evidence" value="ECO:0007669"/>
    <property type="project" value="UniProtKB-ARBA"/>
</dbReference>
<keyword evidence="4" id="KW-0378">Hydrolase</keyword>
<feature type="region of interest" description="Disordered" evidence="8">
    <location>
        <begin position="1104"/>
        <end position="1155"/>
    </location>
</feature>
<dbReference type="SUPFAM" id="SSF52200">
    <property type="entry name" value="Toll/Interleukin receptor TIR domain"/>
    <property type="match status" value="1"/>
</dbReference>
<evidence type="ECO:0000256" key="5">
    <source>
        <dbReference type="ARBA" id="ARBA00022821"/>
    </source>
</evidence>
<evidence type="ECO:0000256" key="7">
    <source>
        <dbReference type="ARBA" id="ARBA00047304"/>
    </source>
</evidence>
<dbReference type="Pfam" id="PF01582">
    <property type="entry name" value="TIR"/>
    <property type="match status" value="1"/>
</dbReference>
<dbReference type="Pfam" id="PF00931">
    <property type="entry name" value="NB-ARC"/>
    <property type="match status" value="1"/>
</dbReference>
<name>A0A6P5XIQ0_DURZI</name>
<evidence type="ECO:0000259" key="9">
    <source>
        <dbReference type="PROSITE" id="PS50104"/>
    </source>
</evidence>
<dbReference type="EC" id="3.2.2.6" evidence="1"/>
<dbReference type="Gene3D" id="3.80.10.10">
    <property type="entry name" value="Ribonuclease Inhibitor"/>
    <property type="match status" value="2"/>
</dbReference>
<evidence type="ECO:0000256" key="8">
    <source>
        <dbReference type="SAM" id="MobiDB-lite"/>
    </source>
</evidence>
<keyword evidence="10" id="KW-1185">Reference proteome</keyword>
<dbReference type="InterPro" id="IPR058192">
    <property type="entry name" value="WHD_ROQ1-like"/>
</dbReference>
<organism evidence="10 11">
    <name type="scientific">Durio zibethinus</name>
    <name type="common">Durian</name>
    <dbReference type="NCBI Taxonomy" id="66656"/>
    <lineage>
        <taxon>Eukaryota</taxon>
        <taxon>Viridiplantae</taxon>
        <taxon>Streptophyta</taxon>
        <taxon>Embryophyta</taxon>
        <taxon>Tracheophyta</taxon>
        <taxon>Spermatophyta</taxon>
        <taxon>Magnoliopsida</taxon>
        <taxon>eudicotyledons</taxon>
        <taxon>Gunneridae</taxon>
        <taxon>Pentapetalae</taxon>
        <taxon>rosids</taxon>
        <taxon>malvids</taxon>
        <taxon>Malvales</taxon>
        <taxon>Malvaceae</taxon>
        <taxon>Helicteroideae</taxon>
        <taxon>Durio</taxon>
    </lineage>
</organism>
<accession>A0A6P5XIQ0</accession>
<dbReference type="SUPFAM" id="SSF46785">
    <property type="entry name" value="Winged helix' DNA-binding domain"/>
    <property type="match status" value="1"/>
</dbReference>
<dbReference type="OrthoDB" id="1357022at2759"/>
<dbReference type="Gene3D" id="1.10.8.430">
    <property type="entry name" value="Helical domain of apoptotic protease-activating factors"/>
    <property type="match status" value="1"/>
</dbReference>
<dbReference type="InterPro" id="IPR044974">
    <property type="entry name" value="Disease_R_plants"/>
</dbReference>
<evidence type="ECO:0000256" key="6">
    <source>
        <dbReference type="ARBA" id="ARBA00023027"/>
    </source>
</evidence>
<dbReference type="GO" id="GO:0007165">
    <property type="term" value="P:signal transduction"/>
    <property type="evidence" value="ECO:0007669"/>
    <property type="project" value="InterPro"/>
</dbReference>
<dbReference type="Gene3D" id="3.40.50.300">
    <property type="entry name" value="P-loop containing nucleotide triphosphate hydrolases"/>
    <property type="match status" value="1"/>
</dbReference>
<dbReference type="GO" id="GO:0061809">
    <property type="term" value="F:NAD+ nucleosidase activity, cyclic ADP-ribose generating"/>
    <property type="evidence" value="ECO:0007669"/>
    <property type="project" value="UniProtKB-EC"/>
</dbReference>
<keyword evidence="5" id="KW-0611">Plant defense</keyword>
<dbReference type="InterPro" id="IPR055414">
    <property type="entry name" value="LRR_R13L4/SHOC2-like"/>
</dbReference>